<dbReference type="AlphaFoldDB" id="A0A540MF88"/>
<gene>
    <name evidence="1" type="ORF">C1H46_016985</name>
</gene>
<evidence type="ECO:0000313" key="1">
    <source>
        <dbReference type="EMBL" id="TQD97406.1"/>
    </source>
</evidence>
<keyword evidence="2" id="KW-1185">Reference proteome</keyword>
<dbReference type="EMBL" id="VIEB01000273">
    <property type="protein sequence ID" value="TQD97406.1"/>
    <property type="molecule type" value="Genomic_DNA"/>
</dbReference>
<sequence length="65" mass="6788">MCSLLLPPALPKTTLTLQTRSTFPLPVLLQPGGAPQNAVGVQLVHPRVHGPGPDVLPGELDCEAQ</sequence>
<organism evidence="1 2">
    <name type="scientific">Malus baccata</name>
    <name type="common">Siberian crab apple</name>
    <name type="synonym">Pyrus baccata</name>
    <dbReference type="NCBI Taxonomy" id="106549"/>
    <lineage>
        <taxon>Eukaryota</taxon>
        <taxon>Viridiplantae</taxon>
        <taxon>Streptophyta</taxon>
        <taxon>Embryophyta</taxon>
        <taxon>Tracheophyta</taxon>
        <taxon>Spermatophyta</taxon>
        <taxon>Magnoliopsida</taxon>
        <taxon>eudicotyledons</taxon>
        <taxon>Gunneridae</taxon>
        <taxon>Pentapetalae</taxon>
        <taxon>rosids</taxon>
        <taxon>fabids</taxon>
        <taxon>Rosales</taxon>
        <taxon>Rosaceae</taxon>
        <taxon>Amygdaloideae</taxon>
        <taxon>Maleae</taxon>
        <taxon>Malus</taxon>
    </lineage>
</organism>
<proteinExistence type="predicted"/>
<dbReference type="Proteomes" id="UP000315295">
    <property type="component" value="Unassembled WGS sequence"/>
</dbReference>
<name>A0A540MF88_MALBA</name>
<evidence type="ECO:0000313" key="2">
    <source>
        <dbReference type="Proteomes" id="UP000315295"/>
    </source>
</evidence>
<reference evidence="1 2" key="1">
    <citation type="journal article" date="2019" name="G3 (Bethesda)">
        <title>Sequencing of a Wild Apple (Malus baccata) Genome Unravels the Differences Between Cultivated and Wild Apple Species Regarding Disease Resistance and Cold Tolerance.</title>
        <authorList>
            <person name="Chen X."/>
        </authorList>
    </citation>
    <scope>NUCLEOTIDE SEQUENCE [LARGE SCALE GENOMIC DNA]</scope>
    <source>
        <strain evidence="2">cv. Shandingzi</strain>
        <tissue evidence="1">Leaves</tissue>
    </source>
</reference>
<comment type="caution">
    <text evidence="1">The sequence shown here is derived from an EMBL/GenBank/DDBJ whole genome shotgun (WGS) entry which is preliminary data.</text>
</comment>
<protein>
    <submittedName>
        <fullName evidence="1">Uncharacterized protein</fullName>
    </submittedName>
</protein>
<accession>A0A540MF88</accession>